<sequence>MRPVRNLITIFAGLLVVAAARQLPSRVQTDQQIEVIYGSNGTFTLYGNSAGSGLVLLDYGANVEGFPTFEIVSTVGDVSGFKIRYSETKSVLEENVNSDGPLALAAAMDTYRVNLYKNLAGPKNHTNRLIQGAFRFQELSLNTVGEITLRNVGVKPTTSTASISSLPGSFECSDDAINQIWDVGARTIQLNEIPANSIPIFWDISSEGSYVDSQAPQVLSTITAASLTSYEIDFEVKPLVDGFSFSVLADTLNMGIYIWCNIANGTINANAGASEASSDFLAQATLPSSVISGEWHKVHALVNLTDITVSIDDAEVFKFTQTSSFYGSFGLGAALGQSAMFRNLNATTLAGTPIYSSALKDKSFLQDFFMGTNPINATVDGSKRDRIAYTGDLDVAVGSTLASTFGTEYIMGTLDLFAGYQATPGFFIPTAKIQQQPSKGPINTTMTGLIGYSFNMLCAISKFYQTTGNITLAKDWAPRIVRMLEWADSQTLPGNGLFNISNPSFGGDWNYYDPTQSGVVTKFNTLYAYTLQTCLTILGDAGVNTTIYSSRLNALRIAIDENLWSNELGAYHISETLQDAYGQDSNAYAILAGVTGARNHSSQHVLDSLEKLSTSHGPLAFSDKAFDSGFQKLISPFASAYHLRAALSVGNGAVARNMLQTLWQPMADPAGANYTGCFWETLSAEGGPGLGAITSLCHAWGSGPTSELTTYVLGVQPVKPGYKEWLVSPVTMGLTWARGVVPVPGGNIHVSWNATNDLVHRLEITAPEDTTGTIKLAVGNLSQSLSWQLNGCPVASEDGIFKIGGNKTVLILN</sequence>
<dbReference type="PANTHER" id="PTHR34987">
    <property type="entry name" value="C, PUTATIVE (AFU_ORTHOLOGUE AFUA_3G02880)-RELATED"/>
    <property type="match status" value="1"/>
</dbReference>
<dbReference type="SUPFAM" id="SSF48208">
    <property type="entry name" value="Six-hairpin glycosidases"/>
    <property type="match status" value="1"/>
</dbReference>
<dbReference type="Gene3D" id="1.50.10.10">
    <property type="match status" value="1"/>
</dbReference>
<dbReference type="PANTHER" id="PTHR34987:SF4">
    <property type="entry name" value="ALPHA-L-RHAMNOSIDASE C-TERMINAL DOMAIN-CONTAINING PROTEIN"/>
    <property type="match status" value="1"/>
</dbReference>
<dbReference type="Pfam" id="PF17390">
    <property type="entry name" value="Bac_rhamnosid_C"/>
    <property type="match status" value="1"/>
</dbReference>
<accession>A0A9P4TFT5</accession>
<evidence type="ECO:0000313" key="3">
    <source>
        <dbReference type="EMBL" id="KAF3002691.1"/>
    </source>
</evidence>
<feature type="domain" description="Alpha-L-rhamnosidase C-terminal" evidence="2">
    <location>
        <begin position="714"/>
        <end position="779"/>
    </location>
</feature>
<dbReference type="OrthoDB" id="10036721at2759"/>
<dbReference type="AlphaFoldDB" id="A0A9P4TFT5"/>
<feature type="chain" id="PRO_5040242372" description="Alpha-L-rhamnosidase C-terminal domain-containing protein" evidence="1">
    <location>
        <begin position="21"/>
        <end position="813"/>
    </location>
</feature>
<organism evidence="3 4">
    <name type="scientific">Curvularia kusanoi</name>
    <name type="common">Cochliobolus kusanoi</name>
    <dbReference type="NCBI Taxonomy" id="90978"/>
    <lineage>
        <taxon>Eukaryota</taxon>
        <taxon>Fungi</taxon>
        <taxon>Dikarya</taxon>
        <taxon>Ascomycota</taxon>
        <taxon>Pezizomycotina</taxon>
        <taxon>Dothideomycetes</taxon>
        <taxon>Pleosporomycetidae</taxon>
        <taxon>Pleosporales</taxon>
        <taxon>Pleosporineae</taxon>
        <taxon>Pleosporaceae</taxon>
        <taxon>Curvularia</taxon>
    </lineage>
</organism>
<keyword evidence="1" id="KW-0732">Signal</keyword>
<evidence type="ECO:0000259" key="2">
    <source>
        <dbReference type="Pfam" id="PF17390"/>
    </source>
</evidence>
<evidence type="ECO:0000313" key="4">
    <source>
        <dbReference type="Proteomes" id="UP000801428"/>
    </source>
</evidence>
<dbReference type="Proteomes" id="UP000801428">
    <property type="component" value="Unassembled WGS sequence"/>
</dbReference>
<gene>
    <name evidence="3" type="ORF">E8E13_009953</name>
</gene>
<protein>
    <recommendedName>
        <fullName evidence="2">Alpha-L-rhamnosidase C-terminal domain-containing protein</fullName>
    </recommendedName>
</protein>
<dbReference type="GO" id="GO:0005975">
    <property type="term" value="P:carbohydrate metabolic process"/>
    <property type="evidence" value="ECO:0007669"/>
    <property type="project" value="InterPro"/>
</dbReference>
<dbReference type="GO" id="GO:0003824">
    <property type="term" value="F:catalytic activity"/>
    <property type="evidence" value="ECO:0007669"/>
    <property type="project" value="UniProtKB-ARBA"/>
</dbReference>
<dbReference type="InterPro" id="IPR008928">
    <property type="entry name" value="6-hairpin_glycosidase_sf"/>
</dbReference>
<dbReference type="Gene3D" id="2.60.420.10">
    <property type="entry name" value="Maltose phosphorylase, domain 3"/>
    <property type="match status" value="1"/>
</dbReference>
<dbReference type="EMBL" id="SWKU01000011">
    <property type="protein sequence ID" value="KAF3002691.1"/>
    <property type="molecule type" value="Genomic_DNA"/>
</dbReference>
<proteinExistence type="predicted"/>
<evidence type="ECO:0000256" key="1">
    <source>
        <dbReference type="SAM" id="SignalP"/>
    </source>
</evidence>
<keyword evidence="4" id="KW-1185">Reference proteome</keyword>
<dbReference type="Gene3D" id="2.60.120.560">
    <property type="entry name" value="Exo-inulinase, domain 1"/>
    <property type="match status" value="1"/>
</dbReference>
<comment type="caution">
    <text evidence="3">The sequence shown here is derived from an EMBL/GenBank/DDBJ whole genome shotgun (WGS) entry which is preliminary data.</text>
</comment>
<dbReference type="InterPro" id="IPR035398">
    <property type="entry name" value="Bac_rhamnosid_C"/>
</dbReference>
<name>A0A9P4TFT5_CURKU</name>
<feature type="signal peptide" evidence="1">
    <location>
        <begin position="1"/>
        <end position="20"/>
    </location>
</feature>
<dbReference type="InterPro" id="IPR012341">
    <property type="entry name" value="6hp_glycosidase-like_sf"/>
</dbReference>
<reference evidence="3" key="1">
    <citation type="submission" date="2019-04" db="EMBL/GenBank/DDBJ databases">
        <title>Sequencing of skin fungus with MAO and IRED activity.</title>
        <authorList>
            <person name="Marsaioli A.J."/>
            <person name="Bonatto J.M.C."/>
            <person name="Reis Junior O."/>
        </authorList>
    </citation>
    <scope>NUCLEOTIDE SEQUENCE</scope>
    <source>
        <strain evidence="3">30M1</strain>
    </source>
</reference>